<feature type="transmembrane region" description="Helical" evidence="6">
    <location>
        <begin position="298"/>
        <end position="330"/>
    </location>
</feature>
<protein>
    <submittedName>
        <fullName evidence="7">Arginine/ornithine antiporter</fullName>
    </submittedName>
</protein>
<feature type="transmembrane region" description="Helical" evidence="6">
    <location>
        <begin position="54"/>
        <end position="73"/>
    </location>
</feature>
<feature type="transmembrane region" description="Helical" evidence="6">
    <location>
        <begin position="203"/>
        <end position="221"/>
    </location>
</feature>
<evidence type="ECO:0000256" key="5">
    <source>
        <dbReference type="ARBA" id="ARBA00023136"/>
    </source>
</evidence>
<accession>A0A2K8SCX7</accession>
<feature type="transmembrane region" description="Helical" evidence="6">
    <location>
        <begin position="117"/>
        <end position="135"/>
    </location>
</feature>
<feature type="transmembrane region" description="Helical" evidence="6">
    <location>
        <begin position="172"/>
        <end position="191"/>
    </location>
</feature>
<evidence type="ECO:0000313" key="7">
    <source>
        <dbReference type="EMBL" id="AUB31306.1"/>
    </source>
</evidence>
<gene>
    <name evidence="7" type="primary">arcD</name>
    <name evidence="7" type="ORF">SFLOR_v1c02450</name>
</gene>
<proteinExistence type="predicted"/>
<comment type="subcellular location">
    <subcellularLocation>
        <location evidence="1">Cell membrane</location>
        <topology evidence="1">Multi-pass membrane protein</topology>
    </subcellularLocation>
</comment>
<dbReference type="Proteomes" id="UP000231823">
    <property type="component" value="Chromosome"/>
</dbReference>
<keyword evidence="3 6" id="KW-0812">Transmembrane</keyword>
<feature type="transmembrane region" description="Helical" evidence="6">
    <location>
        <begin position="484"/>
        <end position="504"/>
    </location>
</feature>
<feature type="transmembrane region" description="Helical" evidence="6">
    <location>
        <begin position="350"/>
        <end position="367"/>
    </location>
</feature>
<dbReference type="InterPro" id="IPR018385">
    <property type="entry name" value="C4_dicarb_anaerob_car-like"/>
</dbReference>
<evidence type="ECO:0000256" key="6">
    <source>
        <dbReference type="SAM" id="Phobius"/>
    </source>
</evidence>
<dbReference type="PANTHER" id="PTHR43652">
    <property type="entry name" value="BASIC AMINO ACID ANTIPORTER YFCC-RELATED"/>
    <property type="match status" value="1"/>
</dbReference>
<feature type="transmembrane region" description="Helical" evidence="6">
    <location>
        <begin position="147"/>
        <end position="166"/>
    </location>
</feature>
<feature type="transmembrane region" description="Helical" evidence="6">
    <location>
        <begin position="388"/>
        <end position="408"/>
    </location>
</feature>
<dbReference type="AlphaFoldDB" id="A0A2K8SCX7"/>
<dbReference type="OrthoDB" id="255482at2"/>
<evidence type="ECO:0000313" key="8">
    <source>
        <dbReference type="Proteomes" id="UP000231823"/>
    </source>
</evidence>
<dbReference type="EMBL" id="CP025057">
    <property type="protein sequence ID" value="AUB31306.1"/>
    <property type="molecule type" value="Genomic_DNA"/>
</dbReference>
<evidence type="ECO:0000256" key="1">
    <source>
        <dbReference type="ARBA" id="ARBA00004651"/>
    </source>
</evidence>
<keyword evidence="5 6" id="KW-0472">Membrane</keyword>
<dbReference type="RefSeq" id="WP_100916293.1">
    <property type="nucleotide sequence ID" value="NZ_CP025057.1"/>
</dbReference>
<dbReference type="Pfam" id="PF03606">
    <property type="entry name" value="DcuC"/>
    <property type="match status" value="1"/>
</dbReference>
<name>A0A2K8SCX7_9MOLU</name>
<dbReference type="InterPro" id="IPR051679">
    <property type="entry name" value="DASS-Related_Transporters"/>
</dbReference>
<evidence type="ECO:0000256" key="2">
    <source>
        <dbReference type="ARBA" id="ARBA00022475"/>
    </source>
</evidence>
<dbReference type="KEGG" id="sfz:SFLOR_v1c02450"/>
<feature type="transmembrane region" description="Helical" evidence="6">
    <location>
        <begin position="20"/>
        <end position="42"/>
    </location>
</feature>
<feature type="transmembrane region" description="Helical" evidence="6">
    <location>
        <begin position="259"/>
        <end position="277"/>
    </location>
</feature>
<evidence type="ECO:0000256" key="3">
    <source>
        <dbReference type="ARBA" id="ARBA00022692"/>
    </source>
</evidence>
<keyword evidence="8" id="KW-1185">Reference proteome</keyword>
<organism evidence="7 8">
    <name type="scientific">Spiroplasma floricola 23-6</name>
    <dbReference type="NCBI Taxonomy" id="1336749"/>
    <lineage>
        <taxon>Bacteria</taxon>
        <taxon>Bacillati</taxon>
        <taxon>Mycoplasmatota</taxon>
        <taxon>Mollicutes</taxon>
        <taxon>Entomoplasmatales</taxon>
        <taxon>Spiroplasmataceae</taxon>
        <taxon>Spiroplasma</taxon>
    </lineage>
</organism>
<keyword evidence="4 6" id="KW-1133">Transmembrane helix</keyword>
<dbReference type="GO" id="GO:0005886">
    <property type="term" value="C:plasma membrane"/>
    <property type="evidence" value="ECO:0007669"/>
    <property type="project" value="UniProtKB-SubCell"/>
</dbReference>
<reference evidence="7 8" key="1">
    <citation type="submission" date="2017-12" db="EMBL/GenBank/DDBJ databases">
        <title>Complete genome sequence of Spiroplasma floricola 23-6 (ATCC 29989).</title>
        <authorList>
            <person name="Tsai Y.-M."/>
            <person name="Wu P.-S."/>
            <person name="Lo W.-S."/>
            <person name="Kuo C.-H."/>
        </authorList>
    </citation>
    <scope>NUCLEOTIDE SEQUENCE [LARGE SCALE GENOMIC DNA]</scope>
    <source>
        <strain evidence="7 8">23-6</strain>
    </source>
</reference>
<sequence length="510" mass="55935">MNNKEPKFKKKFKFKIPTSFTILFAVLIMIMITSWILYYSGVTYNKPGKNETDPSVPTVITGIGIVDLFVSIFKGFEDKVEIIVFVLSIGAFIYIVMKSKSLDALTQKIAWKFKDKTIWAIPIIVIFLSFCGSAYGMAEEALGFHMIVIPLMLVAGFDVFTALITVLLGGGIGPMLATFDPFLIFTAADAANSQAMDGLIFRLIAWVLVTGFTSGWIMFYARNVKKNPQLSYTFSTLEEDKKFFLKEQINEVALTKKRITISVIFLVMFLIMIAYLFPWDELFKTTAMKDFGNWVNKYIPFLTGLVPGMGYGDMFIVAGFFLIGSLIVAILNWEGEETFIEDLLAGAKDMIGVAFIISIAGAITYLLKETGIQALMLAGIKNSNIGNMNPFLFIIITFLLFIPMSFALPSTSGFSSAVFPVWGPLAGSISIGSTGTNMISGSITAFAYANGMANMVSPASGIVVGAAQIGRTSYGTIIKGTWKFHLSLFIINIALLLIGTGLNYTGSHIF</sequence>
<feature type="transmembrane region" description="Helical" evidence="6">
    <location>
        <begin position="80"/>
        <end position="97"/>
    </location>
</feature>
<keyword evidence="2" id="KW-1003">Cell membrane</keyword>
<evidence type="ECO:0000256" key="4">
    <source>
        <dbReference type="ARBA" id="ARBA00022989"/>
    </source>
</evidence>
<dbReference type="PANTHER" id="PTHR43652:SF6">
    <property type="entry name" value="ARGININE REPRESSOR"/>
    <property type="match status" value="1"/>
</dbReference>